<accession>A0ABW5S6C9</accession>
<feature type="compositionally biased region" description="Basic residues" evidence="1">
    <location>
        <begin position="53"/>
        <end position="62"/>
    </location>
</feature>
<evidence type="ECO:0000313" key="3">
    <source>
        <dbReference type="Proteomes" id="UP001597399"/>
    </source>
</evidence>
<evidence type="ECO:0000313" key="2">
    <source>
        <dbReference type="EMBL" id="MFD2695346.1"/>
    </source>
</evidence>
<organism evidence="2 3">
    <name type="scientific">Sporolactobacillus shoreicorticis</name>
    <dbReference type="NCBI Taxonomy" id="1923877"/>
    <lineage>
        <taxon>Bacteria</taxon>
        <taxon>Bacillati</taxon>
        <taxon>Bacillota</taxon>
        <taxon>Bacilli</taxon>
        <taxon>Bacillales</taxon>
        <taxon>Sporolactobacillaceae</taxon>
        <taxon>Sporolactobacillus</taxon>
    </lineage>
</organism>
<dbReference type="RefSeq" id="WP_253062562.1">
    <property type="nucleotide sequence ID" value="NZ_JAMXWM010000014.1"/>
</dbReference>
<sequence>MIYQKIHSNQTTKNQSINLAVEKSPAKKKDNSSESKENNSHNVVSESKDTGSKKKKEKRNHPVTKEPTSSVSNSSVSSSEKNVQSPKQDESIEFLQRSVAKVKDLLKISNNLNNMIRYSNNMDEKEAITQLNNWYSIVSTNKNAVNSLDIIARETNASRNEQIKINRIISQFRIALQNYKEIYAEIIAKLNRNISFSDIFLNSTSISDKMNNSITAIGTANTYTQELATLLGNK</sequence>
<evidence type="ECO:0000256" key="1">
    <source>
        <dbReference type="SAM" id="MobiDB-lite"/>
    </source>
</evidence>
<feature type="region of interest" description="Disordered" evidence="1">
    <location>
        <begin position="1"/>
        <end position="90"/>
    </location>
</feature>
<feature type="compositionally biased region" description="Low complexity" evidence="1">
    <location>
        <begin position="69"/>
        <end position="79"/>
    </location>
</feature>
<feature type="compositionally biased region" description="Basic and acidic residues" evidence="1">
    <location>
        <begin position="24"/>
        <end position="39"/>
    </location>
</feature>
<protein>
    <submittedName>
        <fullName evidence="2">Uncharacterized protein</fullName>
    </submittedName>
</protein>
<dbReference type="Proteomes" id="UP001597399">
    <property type="component" value="Unassembled WGS sequence"/>
</dbReference>
<keyword evidence="3" id="KW-1185">Reference proteome</keyword>
<name>A0ABW5S6C9_9BACL</name>
<feature type="compositionally biased region" description="Polar residues" evidence="1">
    <location>
        <begin position="1"/>
        <end position="18"/>
    </location>
</feature>
<gene>
    <name evidence="2" type="ORF">ACFSUE_17210</name>
</gene>
<reference evidence="3" key="1">
    <citation type="journal article" date="2019" name="Int. J. Syst. Evol. Microbiol.">
        <title>The Global Catalogue of Microorganisms (GCM) 10K type strain sequencing project: providing services to taxonomists for standard genome sequencing and annotation.</title>
        <authorList>
            <consortium name="The Broad Institute Genomics Platform"/>
            <consortium name="The Broad Institute Genome Sequencing Center for Infectious Disease"/>
            <person name="Wu L."/>
            <person name="Ma J."/>
        </authorList>
    </citation>
    <scope>NUCLEOTIDE SEQUENCE [LARGE SCALE GENOMIC DNA]</scope>
    <source>
        <strain evidence="3">TISTR 2466</strain>
    </source>
</reference>
<dbReference type="EMBL" id="JBHUMQ010000042">
    <property type="protein sequence ID" value="MFD2695346.1"/>
    <property type="molecule type" value="Genomic_DNA"/>
</dbReference>
<proteinExistence type="predicted"/>
<comment type="caution">
    <text evidence="2">The sequence shown here is derived from an EMBL/GenBank/DDBJ whole genome shotgun (WGS) entry which is preliminary data.</text>
</comment>